<dbReference type="STRING" id="1703770.AMJ39_01190"/>
<reference evidence="3 4" key="1">
    <citation type="journal article" date="2015" name="Microbiome">
        <title>Genomic resolution of linkages in carbon, nitrogen, and sulfur cycling among widespread estuary sediment bacteria.</title>
        <authorList>
            <person name="Baker B.J."/>
            <person name="Lazar C.S."/>
            <person name="Teske A.P."/>
            <person name="Dick G.J."/>
        </authorList>
    </citation>
    <scope>NUCLEOTIDE SEQUENCE [LARGE SCALE GENOMIC DNA]</scope>
    <source>
        <strain evidence="3">DG_24</strain>
    </source>
</reference>
<dbReference type="PANTHER" id="PTHR42947:SF1">
    <property type="entry name" value="COB--COM HETERODISULFIDE REDUCTASE SUBUNIT B 1"/>
    <property type="match status" value="1"/>
</dbReference>
<dbReference type="PANTHER" id="PTHR42947">
    <property type="entry name" value="COB--COM HETERODISULFIDE REDUCTASE SUBUNIT B 1"/>
    <property type="match status" value="1"/>
</dbReference>
<evidence type="ECO:0000259" key="2">
    <source>
        <dbReference type="Pfam" id="PF02754"/>
    </source>
</evidence>
<comment type="caution">
    <text evidence="3">The sequence shown here is derived from an EMBL/GenBank/DDBJ whole genome shotgun (WGS) entry which is preliminary data.</text>
</comment>
<organism evidence="3 4">
    <name type="scientific">candidate division TA06 bacterium DG_24</name>
    <dbReference type="NCBI Taxonomy" id="1703770"/>
    <lineage>
        <taxon>Bacteria</taxon>
        <taxon>Bacteria division TA06</taxon>
    </lineage>
</organism>
<proteinExistence type="predicted"/>
<accession>A0A0S7WVK4</accession>
<feature type="domain" description="Cysteine-rich" evidence="2">
    <location>
        <begin position="8"/>
        <end position="89"/>
    </location>
</feature>
<sequence length="292" mass="33057">MNERKIAPFWGCMIPAKYPQMEASIRRSLGRLEVPLVDIDRFTCCPDPIYFKARNKEQWLAVAARNLAVAEEEDVDVMTACSGCTSTLREASFLLAEDEELKERINRRLARIGMRYEGTTRVRHLVEVLRDDVGVDRIRESVTRPLNDIKVAIHYGCHLLKPSQIMHVDDADYPEILERLVEATGATPINHRERLLCCGKGCLSDEIPIQMTRDIFASISQAGADCMGLICPTCFSSFDLGQIMVARKFDEKYEIPVIYYCQLLGIAQGFSIEELGLDLHRVKVDSILARVC</sequence>
<evidence type="ECO:0000313" key="4">
    <source>
        <dbReference type="Proteomes" id="UP000052008"/>
    </source>
</evidence>
<protein>
    <recommendedName>
        <fullName evidence="2">Cysteine-rich domain-containing protein</fullName>
    </recommendedName>
</protein>
<evidence type="ECO:0000313" key="3">
    <source>
        <dbReference type="EMBL" id="KPJ54198.1"/>
    </source>
</evidence>
<name>A0A0S7WVK4_UNCT6</name>
<dbReference type="EMBL" id="LIZS01000005">
    <property type="protein sequence ID" value="KPJ54198.1"/>
    <property type="molecule type" value="Genomic_DNA"/>
</dbReference>
<feature type="domain" description="Cysteine-rich" evidence="2">
    <location>
        <begin position="151"/>
        <end position="238"/>
    </location>
</feature>
<keyword evidence="1" id="KW-0560">Oxidoreductase</keyword>
<dbReference type="AlphaFoldDB" id="A0A0S7WVK4"/>
<dbReference type="GO" id="GO:0016491">
    <property type="term" value="F:oxidoreductase activity"/>
    <property type="evidence" value="ECO:0007669"/>
    <property type="project" value="UniProtKB-KW"/>
</dbReference>
<evidence type="ECO:0000256" key="1">
    <source>
        <dbReference type="ARBA" id="ARBA00023002"/>
    </source>
</evidence>
<dbReference type="Pfam" id="PF02754">
    <property type="entry name" value="CCG"/>
    <property type="match status" value="2"/>
</dbReference>
<dbReference type="Proteomes" id="UP000052008">
    <property type="component" value="Unassembled WGS sequence"/>
</dbReference>
<gene>
    <name evidence="3" type="ORF">AMJ39_01190</name>
</gene>
<dbReference type="InterPro" id="IPR051278">
    <property type="entry name" value="HdrB/HdrD_reductase"/>
</dbReference>
<dbReference type="InterPro" id="IPR004017">
    <property type="entry name" value="Cys_rich_dom"/>
</dbReference>
<dbReference type="Gene3D" id="1.20.1050.140">
    <property type="match status" value="1"/>
</dbReference>